<gene>
    <name evidence="1" type="ORF">KKC1_25660</name>
</gene>
<keyword evidence="2" id="KW-1185">Reference proteome</keyword>
<proteinExistence type="predicted"/>
<sequence length="45" mass="5376">MLDLKQMNSLHKPSERLLFCQGVQEFFSAEVYKLETVPRQKKLHK</sequence>
<dbReference type="Proteomes" id="UP000197032">
    <property type="component" value="Unassembled WGS sequence"/>
</dbReference>
<evidence type="ECO:0000313" key="2">
    <source>
        <dbReference type="Proteomes" id="UP000197032"/>
    </source>
</evidence>
<dbReference type="EMBL" id="BDGJ01000142">
    <property type="protein sequence ID" value="GAW93432.1"/>
    <property type="molecule type" value="Genomic_DNA"/>
</dbReference>
<organism evidence="1 2">
    <name type="scientific">Calderihabitans maritimus</name>
    <dbReference type="NCBI Taxonomy" id="1246530"/>
    <lineage>
        <taxon>Bacteria</taxon>
        <taxon>Bacillati</taxon>
        <taxon>Bacillota</taxon>
        <taxon>Clostridia</taxon>
        <taxon>Neomoorellales</taxon>
        <taxon>Calderihabitantaceae</taxon>
        <taxon>Calderihabitans</taxon>
    </lineage>
</organism>
<reference evidence="2" key="1">
    <citation type="journal article" date="2017" name="Appl. Environ. Microbiol.">
        <title>Genomic Analysis of Calderihabitans maritimus KKC1, a Thermophilic, Hydrogenogenic, Carboxydotrophic Bacterium Isolated from Marine Sediment.</title>
        <authorList>
            <person name="Omae K."/>
            <person name="Yoneda Y."/>
            <person name="Fukuyama Y."/>
            <person name="Yoshida T."/>
            <person name="Sako Y."/>
        </authorList>
    </citation>
    <scope>NUCLEOTIDE SEQUENCE [LARGE SCALE GENOMIC DNA]</scope>
    <source>
        <strain evidence="2">KKC1</strain>
    </source>
</reference>
<name>A0A1Z5HV88_9FIRM</name>
<comment type="caution">
    <text evidence="1">The sequence shown here is derived from an EMBL/GenBank/DDBJ whole genome shotgun (WGS) entry which is preliminary data.</text>
</comment>
<accession>A0A1Z5HV88</accession>
<protein>
    <submittedName>
        <fullName evidence="1">Uncharacterized protein</fullName>
    </submittedName>
</protein>
<evidence type="ECO:0000313" key="1">
    <source>
        <dbReference type="EMBL" id="GAW93432.1"/>
    </source>
</evidence>
<dbReference type="AlphaFoldDB" id="A0A1Z5HV88"/>